<dbReference type="STRING" id="1618443.UV73_C0001G0086"/>
<dbReference type="PANTHER" id="PTHR34299:SF1">
    <property type="entry name" value="DIACYLGLYCEROL KINASE"/>
    <property type="match status" value="1"/>
</dbReference>
<feature type="binding site" evidence="17">
    <location>
        <position position="73"/>
    </location>
    <ligand>
        <name>ATP</name>
        <dbReference type="ChEBI" id="CHEBI:30616"/>
    </ligand>
</feature>
<keyword evidence="10 19" id="KW-1133">Transmembrane helix</keyword>
<dbReference type="CDD" id="cd14265">
    <property type="entry name" value="UDPK_IM_like"/>
    <property type="match status" value="1"/>
</dbReference>
<evidence type="ECO:0000256" key="15">
    <source>
        <dbReference type="PIRSR" id="PIRSR600829-1"/>
    </source>
</evidence>
<evidence type="ECO:0000256" key="18">
    <source>
        <dbReference type="PIRSR" id="PIRSR600829-4"/>
    </source>
</evidence>
<comment type="caution">
    <text evidence="20">The sequence shown here is derived from an EMBL/GenBank/DDBJ whole genome shotgun (WGS) entry which is preliminary data.</text>
</comment>
<dbReference type="GO" id="GO:0046872">
    <property type="term" value="F:metal ion binding"/>
    <property type="evidence" value="ECO:0007669"/>
    <property type="project" value="UniProtKB-KW"/>
</dbReference>
<dbReference type="AlphaFoldDB" id="A0A0G1DL35"/>
<keyword evidence="13" id="KW-0594">Phospholipid biosynthesis</keyword>
<evidence type="ECO:0000256" key="9">
    <source>
        <dbReference type="ARBA" id="ARBA00022840"/>
    </source>
</evidence>
<dbReference type="Pfam" id="PF01219">
    <property type="entry name" value="DAGK_prokar"/>
    <property type="match status" value="1"/>
</dbReference>
<evidence type="ECO:0000256" key="7">
    <source>
        <dbReference type="ARBA" id="ARBA00022741"/>
    </source>
</evidence>
<comment type="subcellular location">
    <subcellularLocation>
        <location evidence="1">Cell membrane</location>
        <topology evidence="1">Multi-pass membrane protein</topology>
    </subcellularLocation>
</comment>
<sequence>MRRLRQHHISLKNALNGLSWAFTTQPNFSVHLTLSSIALLMAWLFRIELTEMLVIIMVIVFGLGAEMINTSIEAMTDLITKEWKQEAKIAKDVAAGMMLLYAIGALMVGIFIFLPHLIKFIG</sequence>
<evidence type="ECO:0000256" key="10">
    <source>
        <dbReference type="ARBA" id="ARBA00022989"/>
    </source>
</evidence>
<dbReference type="EMBL" id="LCFP01000001">
    <property type="protein sequence ID" value="KKS98565.1"/>
    <property type="molecule type" value="Genomic_DNA"/>
</dbReference>
<evidence type="ECO:0000256" key="1">
    <source>
        <dbReference type="ARBA" id="ARBA00004651"/>
    </source>
</evidence>
<evidence type="ECO:0000256" key="8">
    <source>
        <dbReference type="ARBA" id="ARBA00022777"/>
    </source>
</evidence>
<keyword evidence="7 17" id="KW-0547">Nucleotide-binding</keyword>
<evidence type="ECO:0000256" key="5">
    <source>
        <dbReference type="ARBA" id="ARBA00022679"/>
    </source>
</evidence>
<dbReference type="GO" id="GO:0008654">
    <property type="term" value="P:phospholipid biosynthetic process"/>
    <property type="evidence" value="ECO:0007669"/>
    <property type="project" value="UniProtKB-KW"/>
</dbReference>
<evidence type="ECO:0000256" key="3">
    <source>
        <dbReference type="ARBA" id="ARBA00022475"/>
    </source>
</evidence>
<dbReference type="Gene3D" id="1.10.287.3610">
    <property type="match status" value="1"/>
</dbReference>
<keyword evidence="8 20" id="KW-0418">Kinase</keyword>
<protein>
    <submittedName>
        <fullName evidence="20">Diacylglycerol kinase, diacylglycerol kinase</fullName>
        <ecNumber evidence="20">2.7.1.107</ecNumber>
    </submittedName>
</protein>
<dbReference type="GO" id="GO:0005524">
    <property type="term" value="F:ATP binding"/>
    <property type="evidence" value="ECO:0007669"/>
    <property type="project" value="UniProtKB-KW"/>
</dbReference>
<evidence type="ECO:0000313" key="21">
    <source>
        <dbReference type="Proteomes" id="UP000034894"/>
    </source>
</evidence>
<reference evidence="20 21" key="1">
    <citation type="journal article" date="2015" name="Nature">
        <title>rRNA introns, odd ribosomes, and small enigmatic genomes across a large radiation of phyla.</title>
        <authorList>
            <person name="Brown C.T."/>
            <person name="Hug L.A."/>
            <person name="Thomas B.C."/>
            <person name="Sharon I."/>
            <person name="Castelle C.J."/>
            <person name="Singh A."/>
            <person name="Wilkins M.J."/>
            <person name="Williams K.H."/>
            <person name="Banfield J.F."/>
        </authorList>
    </citation>
    <scope>NUCLEOTIDE SEQUENCE [LARGE SCALE GENOMIC DNA]</scope>
</reference>
<keyword evidence="14" id="KW-1208">Phospholipid metabolism</keyword>
<proteinExistence type="inferred from homology"/>
<evidence type="ECO:0000256" key="16">
    <source>
        <dbReference type="PIRSR" id="PIRSR600829-2"/>
    </source>
</evidence>
<evidence type="ECO:0000256" key="2">
    <source>
        <dbReference type="ARBA" id="ARBA00005967"/>
    </source>
</evidence>
<accession>A0A0G1DL35</accession>
<dbReference type="PATRIC" id="fig|1618443.3.peg.86"/>
<feature type="transmembrane region" description="Helical" evidence="19">
    <location>
        <begin position="52"/>
        <end position="72"/>
    </location>
</feature>
<keyword evidence="5 20" id="KW-0808">Transferase</keyword>
<keyword evidence="6 19" id="KW-0812">Transmembrane</keyword>
<keyword evidence="18" id="KW-0479">Metal-binding</keyword>
<evidence type="ECO:0000256" key="12">
    <source>
        <dbReference type="ARBA" id="ARBA00023136"/>
    </source>
</evidence>
<feature type="transmembrane region" description="Helical" evidence="19">
    <location>
        <begin position="93"/>
        <end position="118"/>
    </location>
</feature>
<dbReference type="InterPro" id="IPR033717">
    <property type="entry name" value="UDPK"/>
</dbReference>
<dbReference type="EC" id="2.7.1.107" evidence="20"/>
<feature type="transmembrane region" description="Helical" evidence="19">
    <location>
        <begin position="28"/>
        <end position="46"/>
    </location>
</feature>
<name>A0A0G1DL35_9BACT</name>
<evidence type="ECO:0000256" key="14">
    <source>
        <dbReference type="ARBA" id="ARBA00023264"/>
    </source>
</evidence>
<dbReference type="PANTHER" id="PTHR34299">
    <property type="entry name" value="DIACYLGLYCEROL KINASE"/>
    <property type="match status" value="1"/>
</dbReference>
<evidence type="ECO:0000313" key="20">
    <source>
        <dbReference type="EMBL" id="KKS98565.1"/>
    </source>
</evidence>
<dbReference type="GO" id="GO:0005886">
    <property type="term" value="C:plasma membrane"/>
    <property type="evidence" value="ECO:0007669"/>
    <property type="project" value="UniProtKB-SubCell"/>
</dbReference>
<dbReference type="InterPro" id="IPR000829">
    <property type="entry name" value="DAGK"/>
</dbReference>
<feature type="active site" description="Proton acceptor" evidence="15">
    <location>
        <position position="66"/>
    </location>
</feature>
<keyword evidence="9 17" id="KW-0067">ATP-binding</keyword>
<gene>
    <name evidence="20" type="ORF">UV73_C0001G0086</name>
</gene>
<feature type="binding site" evidence="17">
    <location>
        <begin position="91"/>
        <end position="92"/>
    </location>
    <ligand>
        <name>ATP</name>
        <dbReference type="ChEBI" id="CHEBI:30616"/>
    </ligand>
</feature>
<keyword evidence="11" id="KW-0443">Lipid metabolism</keyword>
<dbReference type="InterPro" id="IPR036945">
    <property type="entry name" value="DAGK_sf"/>
</dbReference>
<dbReference type="GO" id="GO:0004143">
    <property type="term" value="F:ATP-dependent diacylglycerol kinase activity"/>
    <property type="evidence" value="ECO:0007669"/>
    <property type="project" value="UniProtKB-EC"/>
</dbReference>
<evidence type="ECO:0000256" key="17">
    <source>
        <dbReference type="PIRSR" id="PIRSR600829-3"/>
    </source>
</evidence>
<feature type="binding site" evidence="16">
    <location>
        <position position="66"/>
    </location>
    <ligand>
        <name>substrate</name>
    </ligand>
</feature>
<comment type="cofactor">
    <cofactor evidence="18">
        <name>Mg(2+)</name>
        <dbReference type="ChEBI" id="CHEBI:18420"/>
    </cofactor>
    <text evidence="18">Mn(2+), Zn(2+), Cd(2+) and Co(2+) support activity to lesser extents.</text>
</comment>
<evidence type="ECO:0000256" key="11">
    <source>
        <dbReference type="ARBA" id="ARBA00023098"/>
    </source>
</evidence>
<dbReference type="Proteomes" id="UP000034894">
    <property type="component" value="Unassembled WGS sequence"/>
</dbReference>
<evidence type="ECO:0000256" key="13">
    <source>
        <dbReference type="ARBA" id="ARBA00023209"/>
    </source>
</evidence>
<comment type="similarity">
    <text evidence="2">Belongs to the bacterial diacylglycerol kinase family.</text>
</comment>
<feature type="binding site" evidence="18">
    <location>
        <position position="73"/>
    </location>
    <ligand>
        <name>a divalent metal cation</name>
        <dbReference type="ChEBI" id="CHEBI:60240"/>
    </ligand>
</feature>
<keyword evidence="4" id="KW-0444">Lipid biosynthesis</keyword>
<evidence type="ECO:0000256" key="6">
    <source>
        <dbReference type="ARBA" id="ARBA00022692"/>
    </source>
</evidence>
<evidence type="ECO:0000256" key="4">
    <source>
        <dbReference type="ARBA" id="ARBA00022516"/>
    </source>
</evidence>
<evidence type="ECO:0000256" key="19">
    <source>
        <dbReference type="SAM" id="Phobius"/>
    </source>
</evidence>
<keyword evidence="18" id="KW-0460">Magnesium</keyword>
<organism evidence="20 21">
    <name type="scientific">Candidatus Gottesmanbacteria bacterium GW2011_GWA2_43_14</name>
    <dbReference type="NCBI Taxonomy" id="1618443"/>
    <lineage>
        <taxon>Bacteria</taxon>
        <taxon>Candidatus Gottesmaniibacteriota</taxon>
    </lineage>
</organism>
<keyword evidence="12 19" id="KW-0472">Membrane</keyword>
<keyword evidence="3" id="KW-1003">Cell membrane</keyword>